<dbReference type="InterPro" id="IPR001163">
    <property type="entry name" value="Sm_dom_euk/arc"/>
</dbReference>
<keyword evidence="7 11" id="KW-0687">Ribonucleoprotein</keyword>
<evidence type="ECO:0000256" key="10">
    <source>
        <dbReference type="ARBA" id="ARBA00067756"/>
    </source>
</evidence>
<dbReference type="InterPro" id="IPR047575">
    <property type="entry name" value="Sm"/>
</dbReference>
<evidence type="ECO:0007829" key="15">
    <source>
        <dbReference type="PeptideAtlas" id="A0A8V0Z4N7"/>
    </source>
</evidence>
<keyword evidence="4 11" id="KW-0507">mRNA processing</keyword>
<dbReference type="Gene3D" id="2.30.30.100">
    <property type="match status" value="1"/>
</dbReference>
<dbReference type="Pfam" id="PF01423">
    <property type="entry name" value="LSM"/>
    <property type="match status" value="1"/>
</dbReference>
<evidence type="ECO:0000256" key="1">
    <source>
        <dbReference type="ARBA" id="ARBA00006850"/>
    </source>
</evidence>
<proteinExistence type="evidence at protein level"/>
<keyword evidence="2 11" id="KW-0963">Cytoplasm</keyword>
<protein>
    <recommendedName>
        <fullName evidence="10 11">U6 snRNA-associated Sm-like protein LSm1</fullName>
    </recommendedName>
</protein>
<evidence type="ECO:0000256" key="3">
    <source>
        <dbReference type="ARBA" id="ARBA00022553"/>
    </source>
</evidence>
<gene>
    <name evidence="11 13" type="primary">LSM1</name>
</gene>
<reference evidence="13" key="1">
    <citation type="submission" date="2020-11" db="EMBL/GenBank/DDBJ databases">
        <title>Gallus gallus (Chicken) genome, bGalGal1, GRCg7b, maternal haplotype autosomes + Z &amp; W.</title>
        <authorList>
            <person name="Warren W."/>
            <person name="Formenti G."/>
            <person name="Fedrigo O."/>
            <person name="Haase B."/>
            <person name="Mountcastle J."/>
            <person name="Balacco J."/>
            <person name="Tracey A."/>
            <person name="Schneider V."/>
            <person name="Okimoto R."/>
            <person name="Cheng H."/>
            <person name="Hawken R."/>
            <person name="Howe K."/>
            <person name="Jarvis E.D."/>
        </authorList>
    </citation>
    <scope>NUCLEOTIDE SEQUENCE [LARGE SCALE GENOMIC DNA]</scope>
    <source>
        <strain evidence="13">Broiler</strain>
    </source>
</reference>
<dbReference type="PROSITE" id="PS52002">
    <property type="entry name" value="SM"/>
    <property type="match status" value="1"/>
</dbReference>
<reference evidence="13" key="3">
    <citation type="submission" date="2025-09" db="UniProtKB">
        <authorList>
            <consortium name="Ensembl"/>
        </authorList>
    </citation>
    <scope>IDENTIFICATION</scope>
    <source>
        <strain evidence="13">broiler</strain>
    </source>
</reference>
<dbReference type="SMART" id="SM00651">
    <property type="entry name" value="Sm"/>
    <property type="match status" value="1"/>
</dbReference>
<dbReference type="GO" id="GO:0000956">
    <property type="term" value="P:nuclear-transcribed mRNA catabolic process"/>
    <property type="evidence" value="ECO:0007669"/>
    <property type="project" value="InterPro"/>
</dbReference>
<evidence type="ECO:0000256" key="7">
    <source>
        <dbReference type="ARBA" id="ARBA00023274"/>
    </source>
</evidence>
<dbReference type="GO" id="GO:0008380">
    <property type="term" value="P:RNA splicing"/>
    <property type="evidence" value="ECO:0007669"/>
    <property type="project" value="UniProtKB-KW"/>
</dbReference>
<name>A0A8V0Z4N7_CHICK</name>
<keyword evidence="6" id="KW-0508">mRNA splicing</keyword>
<evidence type="ECO:0000256" key="4">
    <source>
        <dbReference type="ARBA" id="ARBA00022664"/>
    </source>
</evidence>
<dbReference type="Ensembl" id="ENSGALT00010042990.1">
    <property type="protein sequence ID" value="ENSGALP00010025480.1"/>
    <property type="gene ID" value="ENSGALG00010017792.1"/>
</dbReference>
<dbReference type="OrthoDB" id="422364at2759"/>
<evidence type="ECO:0000256" key="9">
    <source>
        <dbReference type="ARBA" id="ARBA00062159"/>
    </source>
</evidence>
<feature type="domain" description="Sm" evidence="12">
    <location>
        <begin position="54"/>
        <end position="129"/>
    </location>
</feature>
<dbReference type="AlphaFoldDB" id="A0A8V0Z4N7"/>
<dbReference type="GO" id="GO:0000932">
    <property type="term" value="C:P-body"/>
    <property type="evidence" value="ECO:0007669"/>
    <property type="project" value="UniProtKB-SubCell"/>
</dbReference>
<comment type="subcellular location">
    <subcellularLocation>
        <location evidence="11">Cytoplasm</location>
    </subcellularLocation>
    <subcellularLocation>
        <location evidence="11">Cytoplasm</location>
        <location evidence="11">P-body</location>
    </subcellularLocation>
</comment>
<evidence type="ECO:0000256" key="6">
    <source>
        <dbReference type="ARBA" id="ARBA00023187"/>
    </source>
</evidence>
<dbReference type="FunFam" id="2.30.30.100:FF:000021">
    <property type="entry name" value="U6 snRNA-associated Sm-like protein LSm1"/>
    <property type="match status" value="1"/>
</dbReference>
<dbReference type="GO" id="GO:0006397">
    <property type="term" value="P:mRNA processing"/>
    <property type="evidence" value="ECO:0007669"/>
    <property type="project" value="UniProtKB-UniRule"/>
</dbReference>
<dbReference type="Proteomes" id="UP000000539">
    <property type="component" value="Chromosome 22"/>
</dbReference>
<evidence type="ECO:0000313" key="13">
    <source>
        <dbReference type="Ensembl" id="ENSGALP00010025480.1"/>
    </source>
</evidence>
<dbReference type="GO" id="GO:1990904">
    <property type="term" value="C:ribonucleoprotein complex"/>
    <property type="evidence" value="ECO:0007669"/>
    <property type="project" value="UniProtKB-KW"/>
</dbReference>
<dbReference type="InterPro" id="IPR044642">
    <property type="entry name" value="PTHR15588"/>
</dbReference>
<dbReference type="InterPro" id="IPR034104">
    <property type="entry name" value="Lsm1"/>
</dbReference>
<keyword evidence="14" id="KW-1185">Reference proteome</keyword>
<comment type="function">
    <text evidence="8">Plays a role in the degradation of histone mRNAs, the only eukaryotic mRNAs that are not polyadenylated. Probably also part of an LSm subunits-containing complex involved in the general process of mRNA degradation.</text>
</comment>
<evidence type="ECO:0000256" key="11">
    <source>
        <dbReference type="RuleBase" id="RU365047"/>
    </source>
</evidence>
<accession>A0A8V0Z4N7</accession>
<reference evidence="13" key="2">
    <citation type="submission" date="2025-08" db="UniProtKB">
        <authorList>
            <consortium name="Ensembl"/>
        </authorList>
    </citation>
    <scope>IDENTIFICATION</scope>
    <source>
        <strain evidence="13">broiler</strain>
    </source>
</reference>
<evidence type="ECO:0000259" key="12">
    <source>
        <dbReference type="PROSITE" id="PS52002"/>
    </source>
</evidence>
<dbReference type="SUPFAM" id="SSF50182">
    <property type="entry name" value="Sm-like ribonucleoproteins"/>
    <property type="match status" value="1"/>
</dbReference>
<dbReference type="GeneID" id="426775"/>
<evidence type="ECO:0000313" key="14">
    <source>
        <dbReference type="Proteomes" id="UP000000539"/>
    </source>
</evidence>
<evidence type="ECO:0000256" key="8">
    <source>
        <dbReference type="ARBA" id="ARBA00056858"/>
    </source>
</evidence>
<organism evidence="13 14">
    <name type="scientific">Gallus gallus</name>
    <name type="common">Chicken</name>
    <dbReference type="NCBI Taxonomy" id="9031"/>
    <lineage>
        <taxon>Eukaryota</taxon>
        <taxon>Metazoa</taxon>
        <taxon>Chordata</taxon>
        <taxon>Craniata</taxon>
        <taxon>Vertebrata</taxon>
        <taxon>Euteleostomi</taxon>
        <taxon>Archelosauria</taxon>
        <taxon>Archosauria</taxon>
        <taxon>Dinosauria</taxon>
        <taxon>Saurischia</taxon>
        <taxon>Theropoda</taxon>
        <taxon>Coelurosauria</taxon>
        <taxon>Aves</taxon>
        <taxon>Neognathae</taxon>
        <taxon>Galloanserae</taxon>
        <taxon>Galliformes</taxon>
        <taxon>Phasianidae</taxon>
        <taxon>Phasianinae</taxon>
        <taxon>Gallus</taxon>
    </lineage>
</organism>
<keyword evidence="3" id="KW-0597">Phosphoprotein</keyword>
<dbReference type="CTD" id="27257"/>
<dbReference type="CDD" id="cd01728">
    <property type="entry name" value="LSm1"/>
    <property type="match status" value="1"/>
</dbReference>
<dbReference type="KEGG" id="gga:426775"/>
<dbReference type="GO" id="GO:0003723">
    <property type="term" value="F:RNA binding"/>
    <property type="evidence" value="ECO:0007669"/>
    <property type="project" value="UniProtKB-KW"/>
</dbReference>
<dbReference type="InterPro" id="IPR010920">
    <property type="entry name" value="LSM_dom_sf"/>
</dbReference>
<keyword evidence="5 11" id="KW-0694">RNA-binding</keyword>
<evidence type="ECO:0000256" key="2">
    <source>
        <dbReference type="ARBA" id="ARBA00022490"/>
    </source>
</evidence>
<dbReference type="PANTHER" id="PTHR15588:SF8">
    <property type="entry name" value="U6 SNRNA-ASSOCIATED SM-LIKE PROTEIN LSM1"/>
    <property type="match status" value="1"/>
</dbReference>
<dbReference type="PANTHER" id="PTHR15588">
    <property type="entry name" value="LSM1"/>
    <property type="match status" value="1"/>
</dbReference>
<comment type="subunit">
    <text evidence="9">Interacts with SLBP; interaction with SLBP occurs when histone mRNA is being rapidly degraded during the S phase. LSm subunits form a heteromer with a donut shape.</text>
</comment>
<keyword evidence="15" id="KW-1267">Proteomics identification</keyword>
<evidence type="ECO:0000256" key="5">
    <source>
        <dbReference type="ARBA" id="ARBA00022884"/>
    </source>
</evidence>
<dbReference type="GeneTree" id="ENSGT00730000111133"/>
<comment type="similarity">
    <text evidence="1 11">Belongs to the snRNP Sm proteins family.</text>
</comment>
<comment type="function">
    <text evidence="11">Probably involved with other LSm subunits in the general process of degradation of mRNAs.</text>
</comment>
<sequence>MGGRPARTAGAAFKGAEHRSGPLFFILRVPPDAGRFRGGSAVRGGASATMNYMPGTASLIQDIDKKHLVLLRDGRTLIGFLRSIDQFANLVLHQTVERIHVGKKYGDIPRGIFVVRGENVVLLGEIDLEKESDTLLQQVSIEEILEEQRVELQAKQESEKLKVQALKERGLAVPRADTLDEY</sequence>